<dbReference type="HOGENOM" id="CLU_1527949_0_0_1"/>
<dbReference type="VEuPathDB" id="AmoebaDB:DDB_G0285819"/>
<keyword evidence="1" id="KW-1133">Transmembrane helix</keyword>
<dbReference type="GeneID" id="8625303"/>
<protein>
    <submittedName>
        <fullName evidence="2">Uncharacterized protein</fullName>
    </submittedName>
</protein>
<accession>Q54MN8</accession>
<dbReference type="RefSeq" id="XP_638039.1">
    <property type="nucleotide sequence ID" value="XM_632947.1"/>
</dbReference>
<gene>
    <name evidence="2" type="ORF">DDB_G0285819</name>
</gene>
<dbReference type="EMBL" id="AAFI02000080">
    <property type="protein sequence ID" value="EAL64531.1"/>
    <property type="molecule type" value="Genomic_DNA"/>
</dbReference>
<organism evidence="2 3">
    <name type="scientific">Dictyostelium discoideum</name>
    <name type="common">Social amoeba</name>
    <dbReference type="NCBI Taxonomy" id="44689"/>
    <lineage>
        <taxon>Eukaryota</taxon>
        <taxon>Amoebozoa</taxon>
        <taxon>Evosea</taxon>
        <taxon>Eumycetozoa</taxon>
        <taxon>Dictyostelia</taxon>
        <taxon>Dictyosteliales</taxon>
        <taxon>Dictyosteliaceae</taxon>
        <taxon>Dictyostelium</taxon>
    </lineage>
</organism>
<dbReference type="InParanoid" id="Q54MN8"/>
<reference evidence="2 3" key="1">
    <citation type="journal article" date="2005" name="Nature">
        <title>The genome of the social amoeba Dictyostelium discoideum.</title>
        <authorList>
            <consortium name="The Dictyostelium discoideum Sequencing Consortium"/>
            <person name="Eichinger L."/>
            <person name="Pachebat J.A."/>
            <person name="Glockner G."/>
            <person name="Rajandream M.A."/>
            <person name="Sucgang R."/>
            <person name="Berriman M."/>
            <person name="Song J."/>
            <person name="Olsen R."/>
            <person name="Szafranski K."/>
            <person name="Xu Q."/>
            <person name="Tunggal B."/>
            <person name="Kummerfeld S."/>
            <person name="Madera M."/>
            <person name="Konfortov B.A."/>
            <person name="Rivero F."/>
            <person name="Bankier A.T."/>
            <person name="Lehmann R."/>
            <person name="Hamlin N."/>
            <person name="Davies R."/>
            <person name="Gaudet P."/>
            <person name="Fey P."/>
            <person name="Pilcher K."/>
            <person name="Chen G."/>
            <person name="Saunders D."/>
            <person name="Sodergren E."/>
            <person name="Davis P."/>
            <person name="Kerhornou A."/>
            <person name="Nie X."/>
            <person name="Hall N."/>
            <person name="Anjard C."/>
            <person name="Hemphill L."/>
            <person name="Bason N."/>
            <person name="Farbrother P."/>
            <person name="Desany B."/>
            <person name="Just E."/>
            <person name="Morio T."/>
            <person name="Rost R."/>
            <person name="Churcher C."/>
            <person name="Cooper J."/>
            <person name="Haydock S."/>
            <person name="van Driessche N."/>
            <person name="Cronin A."/>
            <person name="Goodhead I."/>
            <person name="Muzny D."/>
            <person name="Mourier T."/>
            <person name="Pain A."/>
            <person name="Lu M."/>
            <person name="Harper D."/>
            <person name="Lindsay R."/>
            <person name="Hauser H."/>
            <person name="James K."/>
            <person name="Quiles M."/>
            <person name="Madan Babu M."/>
            <person name="Saito T."/>
            <person name="Buchrieser C."/>
            <person name="Wardroper A."/>
            <person name="Felder M."/>
            <person name="Thangavelu M."/>
            <person name="Johnson D."/>
            <person name="Knights A."/>
            <person name="Loulseged H."/>
            <person name="Mungall K."/>
            <person name="Oliver K."/>
            <person name="Price C."/>
            <person name="Quail M.A."/>
            <person name="Urushihara H."/>
            <person name="Hernandez J."/>
            <person name="Rabbinowitsch E."/>
            <person name="Steffen D."/>
            <person name="Sanders M."/>
            <person name="Ma J."/>
            <person name="Kohara Y."/>
            <person name="Sharp S."/>
            <person name="Simmonds M."/>
            <person name="Spiegler S."/>
            <person name="Tivey A."/>
            <person name="Sugano S."/>
            <person name="White B."/>
            <person name="Walker D."/>
            <person name="Woodward J."/>
            <person name="Winckler T."/>
            <person name="Tanaka Y."/>
            <person name="Shaulsky G."/>
            <person name="Schleicher M."/>
            <person name="Weinstock G."/>
            <person name="Rosenthal A."/>
            <person name="Cox E.C."/>
            <person name="Chisholm R.L."/>
            <person name="Gibbs R."/>
            <person name="Loomis W.F."/>
            <person name="Platzer M."/>
            <person name="Kay R.R."/>
            <person name="Williams J."/>
            <person name="Dear P.H."/>
            <person name="Noegel A.A."/>
            <person name="Barrell B."/>
            <person name="Kuspa A."/>
        </authorList>
    </citation>
    <scope>NUCLEOTIDE SEQUENCE [LARGE SCALE GENOMIC DNA]</scope>
    <source>
        <strain evidence="2 3">AX4</strain>
    </source>
</reference>
<sequence>MFVPPMLIMLKVLDILVLFVKFFHLVVMLVILVFVEEFNVLWVLMFSSPKSGSGSGLKSDFFWASGNANPCPSGWSVEYPVRTASIKNNQLTWYWCADILDVGGLMSNIHFSSVLNCGGYQAYIIGTITFSTTNRYLVNSFCSNEGDMVESNSKPITSDSTKYLCSKGKGTINHRC</sequence>
<dbReference type="Proteomes" id="UP000002195">
    <property type="component" value="Unassembled WGS sequence"/>
</dbReference>
<evidence type="ECO:0000256" key="1">
    <source>
        <dbReference type="SAM" id="Phobius"/>
    </source>
</evidence>
<dbReference type="AlphaFoldDB" id="Q54MN8"/>
<feature type="transmembrane region" description="Helical" evidence="1">
    <location>
        <begin position="12"/>
        <end position="35"/>
    </location>
</feature>
<evidence type="ECO:0000313" key="3">
    <source>
        <dbReference type="Proteomes" id="UP000002195"/>
    </source>
</evidence>
<evidence type="ECO:0000313" key="2">
    <source>
        <dbReference type="EMBL" id="EAL64531.1"/>
    </source>
</evidence>
<keyword evidence="3" id="KW-1185">Reference proteome</keyword>
<proteinExistence type="predicted"/>
<comment type="caution">
    <text evidence="2">The sequence shown here is derived from an EMBL/GenBank/DDBJ whole genome shotgun (WGS) entry which is preliminary data.</text>
</comment>
<dbReference type="KEGG" id="ddi:DDB_G0285819"/>
<name>Q54MN8_DICDI</name>
<keyword evidence="1" id="KW-0812">Transmembrane</keyword>
<keyword evidence="1" id="KW-0472">Membrane</keyword>
<dbReference type="PaxDb" id="44689-DDB0186700"/>